<comment type="similarity">
    <text evidence="1">Belongs to the major facilitator superfamily.</text>
</comment>
<proteinExistence type="inferred from homology"/>
<evidence type="ECO:0000256" key="1">
    <source>
        <dbReference type="ARBA" id="ARBA00008335"/>
    </source>
</evidence>
<gene>
    <name evidence="3" type="ORF">QYM36_003797</name>
</gene>
<evidence type="ECO:0000313" key="4">
    <source>
        <dbReference type="Proteomes" id="UP001187531"/>
    </source>
</evidence>
<feature type="transmembrane region" description="Helical" evidence="2">
    <location>
        <begin position="29"/>
        <end position="48"/>
    </location>
</feature>
<keyword evidence="2" id="KW-1133">Transmembrane helix</keyword>
<dbReference type="Gene3D" id="1.20.1250.20">
    <property type="entry name" value="MFS general substrate transporter like domains"/>
    <property type="match status" value="1"/>
</dbReference>
<evidence type="ECO:0008006" key="5">
    <source>
        <dbReference type="Google" id="ProtNLM"/>
    </source>
</evidence>
<feature type="transmembrane region" description="Helical" evidence="2">
    <location>
        <begin position="95"/>
        <end position="114"/>
    </location>
</feature>
<dbReference type="GO" id="GO:0015293">
    <property type="term" value="F:symporter activity"/>
    <property type="evidence" value="ECO:0007669"/>
    <property type="project" value="InterPro"/>
</dbReference>
<keyword evidence="2" id="KW-0812">Transmembrane</keyword>
<keyword evidence="4" id="KW-1185">Reference proteome</keyword>
<dbReference type="GO" id="GO:0008643">
    <property type="term" value="P:carbohydrate transport"/>
    <property type="evidence" value="ECO:0007669"/>
    <property type="project" value="InterPro"/>
</dbReference>
<feature type="transmembrane region" description="Helical" evidence="2">
    <location>
        <begin position="126"/>
        <end position="152"/>
    </location>
</feature>
<dbReference type="Pfam" id="PF13347">
    <property type="entry name" value="MFS_2"/>
    <property type="match status" value="1"/>
</dbReference>
<name>A0AA88I0K1_ARTSF</name>
<dbReference type="InterPro" id="IPR036259">
    <property type="entry name" value="MFS_trans_sf"/>
</dbReference>
<dbReference type="SUPFAM" id="SSF103473">
    <property type="entry name" value="MFS general substrate transporter"/>
    <property type="match status" value="1"/>
</dbReference>
<dbReference type="AlphaFoldDB" id="A0AA88I0K1"/>
<dbReference type="InterPro" id="IPR039672">
    <property type="entry name" value="MFS_2"/>
</dbReference>
<evidence type="ECO:0000256" key="2">
    <source>
        <dbReference type="SAM" id="Phobius"/>
    </source>
</evidence>
<organism evidence="3 4">
    <name type="scientific">Artemia franciscana</name>
    <name type="common">Brine shrimp</name>
    <name type="synonym">Artemia sanfranciscana</name>
    <dbReference type="NCBI Taxonomy" id="6661"/>
    <lineage>
        <taxon>Eukaryota</taxon>
        <taxon>Metazoa</taxon>
        <taxon>Ecdysozoa</taxon>
        <taxon>Arthropoda</taxon>
        <taxon>Crustacea</taxon>
        <taxon>Branchiopoda</taxon>
        <taxon>Anostraca</taxon>
        <taxon>Artemiidae</taxon>
        <taxon>Artemia</taxon>
    </lineage>
</organism>
<dbReference type="Proteomes" id="UP001187531">
    <property type="component" value="Unassembled WGS sequence"/>
</dbReference>
<dbReference type="GO" id="GO:0005886">
    <property type="term" value="C:plasma membrane"/>
    <property type="evidence" value="ECO:0007669"/>
    <property type="project" value="TreeGrafter"/>
</dbReference>
<dbReference type="PANTHER" id="PTHR11328">
    <property type="entry name" value="MAJOR FACILITATOR SUPERFAMILY DOMAIN-CONTAINING PROTEIN"/>
    <property type="match status" value="1"/>
</dbReference>
<dbReference type="EMBL" id="JAVRJZ010000006">
    <property type="protein sequence ID" value="KAK2721615.1"/>
    <property type="molecule type" value="Genomic_DNA"/>
</dbReference>
<sequence length="220" mass="24522">MKSAPSNDFHQEKSHVKLKIKICYSVGHVLNDFCSSLWFTYLLVYFQYVLNMGSTQAGTLLLIGQIIDGLTTPLVGLGIGKGKGKALCCGRPYKGWHIIGTICTILGFPALFLPCFGCEKYGQWGILLWYGTFVALAQIGWAIVQISHMALIPILAKTDNQRIEISSYNRVKLTLALSMNIFFMCAHYSASEQLYPYAVPFADAQSQRLCKKFALVAIYK</sequence>
<dbReference type="PANTHER" id="PTHR11328:SF28">
    <property type="entry name" value="MAJOR FACILITATOR SUPERFAMILY DOMAIN-CONTAINING PROTEIN 12"/>
    <property type="match status" value="1"/>
</dbReference>
<evidence type="ECO:0000313" key="3">
    <source>
        <dbReference type="EMBL" id="KAK2721615.1"/>
    </source>
</evidence>
<reference evidence="3" key="1">
    <citation type="submission" date="2023-07" db="EMBL/GenBank/DDBJ databases">
        <title>Chromosome-level genome assembly of Artemia franciscana.</title>
        <authorList>
            <person name="Jo E."/>
        </authorList>
    </citation>
    <scope>NUCLEOTIDE SEQUENCE</scope>
    <source>
        <tissue evidence="3">Whole body</tissue>
    </source>
</reference>
<comment type="caution">
    <text evidence="3">The sequence shown here is derived from an EMBL/GenBank/DDBJ whole genome shotgun (WGS) entry which is preliminary data.</text>
</comment>
<protein>
    <recommendedName>
        <fullName evidence="5">Major facilitator superfamily domain-containing protein 12-like</fullName>
    </recommendedName>
</protein>
<keyword evidence="2" id="KW-0472">Membrane</keyword>
<accession>A0AA88I0K1</accession>
<feature type="transmembrane region" description="Helical" evidence="2">
    <location>
        <begin position="60"/>
        <end position="79"/>
    </location>
</feature>